<name>A0A1E5WLU4_9POAL</name>
<evidence type="ECO:0000256" key="11">
    <source>
        <dbReference type="PIRSR" id="PIRSR605150-1"/>
    </source>
</evidence>
<comment type="caution">
    <text evidence="17">The sequence shown here is derived from an EMBL/GenBank/DDBJ whole genome shotgun (WGS) entry which is preliminary data.</text>
</comment>
<dbReference type="Gene3D" id="3.90.1410.10">
    <property type="entry name" value="set domain protein methyltransferase, domain 1"/>
    <property type="match status" value="1"/>
</dbReference>
<evidence type="ECO:0000256" key="1">
    <source>
        <dbReference type="ARBA" id="ARBA00004653"/>
    </source>
</evidence>
<feature type="binding site" evidence="12">
    <location>
        <position position="632"/>
    </location>
    <ligand>
        <name>UDP-alpha-D-glucose</name>
        <dbReference type="ChEBI" id="CHEBI:58885"/>
    </ligand>
</feature>
<feature type="transmembrane region" description="Helical" evidence="15">
    <location>
        <begin position="1217"/>
        <end position="1237"/>
    </location>
</feature>
<evidence type="ECO:0000256" key="13">
    <source>
        <dbReference type="PIRSR" id="PIRSR605150-3"/>
    </source>
</evidence>
<gene>
    <name evidence="17" type="ORF">BAE44_0000603</name>
</gene>
<dbReference type="OrthoDB" id="1929172at2759"/>
<evidence type="ECO:0000256" key="4">
    <source>
        <dbReference type="ARBA" id="ARBA00022692"/>
    </source>
</evidence>
<dbReference type="InterPro" id="IPR005150">
    <property type="entry name" value="Cellulose_synth"/>
</dbReference>
<feature type="transmembrane region" description="Helical" evidence="15">
    <location>
        <begin position="507"/>
        <end position="529"/>
    </location>
</feature>
<keyword evidence="5 15" id="KW-1133">Transmembrane helix</keyword>
<keyword evidence="2" id="KW-0328">Glycosyltransferase</keyword>
<feature type="binding site" evidence="12">
    <location>
        <position position="603"/>
    </location>
    <ligand>
        <name>UDP-alpha-D-glucose</name>
        <dbReference type="ChEBI" id="CHEBI:58885"/>
    </ligand>
</feature>
<feature type="active site" evidence="11">
    <location>
        <position position="952"/>
    </location>
</feature>
<proteinExistence type="inferred from homology"/>
<dbReference type="Gene3D" id="3.90.550.10">
    <property type="entry name" value="Spore Coat Polysaccharide Biosynthesis Protein SpsA, Chain A"/>
    <property type="match status" value="1"/>
</dbReference>
<dbReference type="SUPFAM" id="SSF53448">
    <property type="entry name" value="Nucleotide-diphospho-sugar transferases"/>
    <property type="match status" value="1"/>
</dbReference>
<dbReference type="FunFam" id="3.90.1410.10:FF:000006">
    <property type="entry name" value="Ribulose-1,5 bisphosphate carboxylase/oxygenase large subunit N-methyltransferase, chloroplastic"/>
    <property type="match status" value="1"/>
</dbReference>
<dbReference type="PROSITE" id="PS50280">
    <property type="entry name" value="SET"/>
    <property type="match status" value="1"/>
</dbReference>
<evidence type="ECO:0000256" key="7">
    <source>
        <dbReference type="ARBA" id="ARBA00023136"/>
    </source>
</evidence>
<dbReference type="AlphaFoldDB" id="A0A1E5WLU4"/>
<keyword evidence="4 15" id="KW-0812">Transmembrane</keyword>
<dbReference type="STRING" id="888268.A0A1E5WLU4"/>
<dbReference type="GO" id="GO:0030244">
    <property type="term" value="P:cellulose biosynthetic process"/>
    <property type="evidence" value="ECO:0007669"/>
    <property type="project" value="InterPro"/>
</dbReference>
<feature type="domain" description="SET" evidence="16">
    <location>
        <begin position="66"/>
        <end position="302"/>
    </location>
</feature>
<dbReference type="SMART" id="SM00317">
    <property type="entry name" value="SET"/>
    <property type="match status" value="1"/>
</dbReference>
<evidence type="ECO:0000256" key="5">
    <source>
        <dbReference type="ARBA" id="ARBA00022989"/>
    </source>
</evidence>
<evidence type="ECO:0000256" key="12">
    <source>
        <dbReference type="PIRSR" id="PIRSR605150-2"/>
    </source>
</evidence>
<evidence type="ECO:0000256" key="9">
    <source>
        <dbReference type="ARBA" id="ARBA00037405"/>
    </source>
</evidence>
<evidence type="ECO:0000256" key="14">
    <source>
        <dbReference type="SAM" id="MobiDB-lite"/>
    </source>
</evidence>
<accession>A0A1E5WLU4</accession>
<evidence type="ECO:0000256" key="15">
    <source>
        <dbReference type="SAM" id="Phobius"/>
    </source>
</evidence>
<feature type="transmembrane region" description="Helical" evidence="15">
    <location>
        <begin position="541"/>
        <end position="564"/>
    </location>
</feature>
<feature type="binding site" evidence="13">
    <location>
        <position position="773"/>
    </location>
    <ligand>
        <name>Mn(2+)</name>
        <dbReference type="ChEBI" id="CHEBI:29035"/>
    </ligand>
</feature>
<evidence type="ECO:0000256" key="3">
    <source>
        <dbReference type="ARBA" id="ARBA00022679"/>
    </source>
</evidence>
<feature type="transmembrane region" description="Helical" evidence="15">
    <location>
        <begin position="1022"/>
        <end position="1042"/>
    </location>
</feature>
<feature type="active site" evidence="11">
    <location>
        <position position="632"/>
    </location>
</feature>
<dbReference type="InterPro" id="IPR015353">
    <property type="entry name" value="Rubisco_LSMT_subst-bd"/>
</dbReference>
<feature type="region of interest" description="Disordered" evidence="14">
    <location>
        <begin position="1"/>
        <end position="24"/>
    </location>
</feature>
<dbReference type="GO" id="GO:0071669">
    <property type="term" value="P:plant-type cell wall organization or biogenesis"/>
    <property type="evidence" value="ECO:0007669"/>
    <property type="project" value="UniProtKB-ARBA"/>
</dbReference>
<evidence type="ECO:0000256" key="10">
    <source>
        <dbReference type="ARBA" id="ARBA00060766"/>
    </source>
</evidence>
<dbReference type="Pfam" id="PF03552">
    <property type="entry name" value="Cellulose_synt"/>
    <property type="match status" value="2"/>
</dbReference>
<feature type="transmembrane region" description="Helical" evidence="15">
    <location>
        <begin position="1147"/>
        <end position="1172"/>
    </location>
</feature>
<evidence type="ECO:0000256" key="6">
    <source>
        <dbReference type="ARBA" id="ARBA00023034"/>
    </source>
</evidence>
<protein>
    <submittedName>
        <fullName evidence="17">Cellulose synthase-like protein E2</fullName>
    </submittedName>
</protein>
<dbReference type="SUPFAM" id="SSF81822">
    <property type="entry name" value="RuBisCo LSMT C-terminal, substrate-binding domain"/>
    <property type="match status" value="1"/>
</dbReference>
<dbReference type="EMBL" id="LWDX02002011">
    <property type="protein sequence ID" value="OEL38372.1"/>
    <property type="molecule type" value="Genomic_DNA"/>
</dbReference>
<evidence type="ECO:0000313" key="18">
    <source>
        <dbReference type="Proteomes" id="UP000095767"/>
    </source>
</evidence>
<comment type="subcellular location">
    <subcellularLocation>
        <location evidence="1">Golgi apparatus membrane</location>
        <topology evidence="1">Multi-pass membrane protein</topology>
    </subcellularLocation>
</comment>
<dbReference type="GO" id="GO:0000139">
    <property type="term" value="C:Golgi membrane"/>
    <property type="evidence" value="ECO:0007669"/>
    <property type="project" value="UniProtKB-SubCell"/>
</dbReference>
<dbReference type="InterPro" id="IPR029044">
    <property type="entry name" value="Nucleotide-diphossugar_trans"/>
</dbReference>
<keyword evidence="18" id="KW-1185">Reference proteome</keyword>
<dbReference type="GO" id="GO:0016760">
    <property type="term" value="F:cellulose synthase (UDP-forming) activity"/>
    <property type="evidence" value="ECO:0007669"/>
    <property type="project" value="InterPro"/>
</dbReference>
<dbReference type="SUPFAM" id="SSF82199">
    <property type="entry name" value="SET domain"/>
    <property type="match status" value="1"/>
</dbReference>
<dbReference type="GO" id="GO:0016279">
    <property type="term" value="F:protein-lysine N-methyltransferase activity"/>
    <property type="evidence" value="ECO:0007669"/>
    <property type="project" value="InterPro"/>
</dbReference>
<reference evidence="17 18" key="1">
    <citation type="submission" date="2016-09" db="EMBL/GenBank/DDBJ databases">
        <title>The draft genome of Dichanthelium oligosanthes: A C3 panicoid grass species.</title>
        <authorList>
            <person name="Studer A.J."/>
            <person name="Schnable J.C."/>
            <person name="Brutnell T.P."/>
        </authorList>
    </citation>
    <scope>NUCLEOTIDE SEQUENCE [LARGE SCALE GENOMIC DNA]</scope>
    <source>
        <strain evidence="18">cv. Kellogg 1175</strain>
        <tissue evidence="17">Leaf</tissue>
    </source>
</reference>
<dbReference type="Pfam" id="PF00856">
    <property type="entry name" value="SET"/>
    <property type="match status" value="1"/>
</dbReference>
<dbReference type="InterPro" id="IPR044431">
    <property type="entry name" value="SET_RBCMT"/>
</dbReference>
<dbReference type="CDD" id="cd19179">
    <property type="entry name" value="SET_RBCMT"/>
    <property type="match status" value="1"/>
</dbReference>
<evidence type="ECO:0000259" key="16">
    <source>
        <dbReference type="PROSITE" id="PS50280"/>
    </source>
</evidence>
<feature type="binding site" evidence="13">
    <location>
        <position position="797"/>
    </location>
    <ligand>
        <name>Mn(2+)</name>
        <dbReference type="ChEBI" id="CHEBI:29035"/>
    </ligand>
</feature>
<dbReference type="FunFam" id="3.90.1420.10:FF:000005">
    <property type="entry name" value="Rubisco methyltransferase family protein"/>
    <property type="match status" value="1"/>
</dbReference>
<sequence length="1244" mass="139620">MATSTTALHPQFRPPPRAPGRLRPLPHSSYSAFARARPRTPIRVSAASAPAQLEAAAGVPWGCEIESLESAASLERWLIDSGLPEQRLAIQRVKVGERGLVALKNIRKGEKLLFVPPSLVITADSEWSCPELGDLMKRNAVPDWPLMATYLISEASLEGSSRWSSYIAALPRQPYSLLYWTRAELDAYLVASPIRERAIQRITDVIGTYNDLRDRIFSKHSDLFPEEVYNIETFLWSFGILFSRLVRLPSMDGRVALVPWADMLNHSPEVETFLDFDKSSQGIVFTTDRSYQPGEQVFISYGKKSSGELLLSYGFVPKEGTNPNDSVELLVSLDKSDKCYKEKLQALKRNGLSTSESFPLRVTGWPVELMAYAFLVVSPPDMSQRFEEMAVAASNKNSSKPGFNYPELEEQALQFILDCCESNIAKYTKYLEGGDGSPQVSINAKQASRTLLLKQLAKDLCISERRILYRTQYEAIKGVRQQAVAMAGSSVSSGRPPLFATEKPARLAAYAYQLFAGTLLAGVLLIWLYRTTHLPPSSSSARWWAWLGLSAAELWFGFYWVLTLSVRWSPVYRRAFPDRLTRRYEEELPGVDIFVCTADPTLEPPMLVISTVLSVMAYDYPPEKLNIYLSDDAGSVITLYALYEASEFAKHWIPFCKKYKVEPRSPAAYFAKADSPPDACNPKEWFAMKEMHKDLIDRVNSVVNSGKIPEAIESKIRGFIQWNDDATYTDHPAIVQVLIDGNKRKTAVIDGNALPTLVYMSREKRLQEHHHFKAGSLNALIRVSSVISNSPIIMNVDCDMYSNNSGSIRDALCFFLDEEQGQDIAFVQYPQNFENVVHNDIYGNPINTVNELDHPCLDGWGGMCYYGTGCFHRREALCGRVYSQDYKEDWTRVVRKTEEVDKLERMAKSLATCTYEHNTLWGIEVCIPEQIPENCPFAALQKGVRYGCPLEDVITGLQIQCRGWKSVYYNPAKKGFLGMAPTSLGQILVQHKRWTEGFLQISLSKSSPFLLGHRKIRLGLQMGYSVCGFWALNSFPTLYYVTIPSLCFLNGISLFPEMTSPWFVPFAYVVMAASSSSLVESLQCGDTAVEWWNAQRMWLFRRISSYLLSAIDTTRRMLGISESGFTLTAKVTDSQASERYKMGMMEFGSFSAMFVIIATIALLNLACLAFGVARVLLHEGMTGMGALFLQAVLCVLVVAINFPVYEALFLRKDSGRLPASVGLVSFCIALPLCILPTNTQIWSW</sequence>
<keyword evidence="3" id="KW-0808">Transferase</keyword>
<dbReference type="InterPro" id="IPR001214">
    <property type="entry name" value="SET_dom"/>
</dbReference>
<dbReference type="FunFam" id="3.90.550.10:FF:000112">
    <property type="entry name" value="Cellulose synthase-like protein E1"/>
    <property type="match status" value="1"/>
</dbReference>
<evidence type="ECO:0000313" key="17">
    <source>
        <dbReference type="EMBL" id="OEL38372.1"/>
    </source>
</evidence>
<comment type="similarity">
    <text evidence="10">Belongs to the glycosyltransferase 2 family. Plant cellulose synthase-like E subfamily.</text>
</comment>
<dbReference type="Gene3D" id="3.90.1420.10">
    <property type="entry name" value="Rubisco LSMT, substrate-binding domain"/>
    <property type="match status" value="1"/>
</dbReference>
<dbReference type="PANTHER" id="PTHR13301">
    <property type="entry name" value="X-BOX TRANSCRIPTION FACTOR-RELATED"/>
    <property type="match status" value="1"/>
</dbReference>
<organism evidence="17 18">
    <name type="scientific">Dichanthelium oligosanthes</name>
    <dbReference type="NCBI Taxonomy" id="888268"/>
    <lineage>
        <taxon>Eukaryota</taxon>
        <taxon>Viridiplantae</taxon>
        <taxon>Streptophyta</taxon>
        <taxon>Embryophyta</taxon>
        <taxon>Tracheophyta</taxon>
        <taxon>Spermatophyta</taxon>
        <taxon>Magnoliopsida</taxon>
        <taxon>Liliopsida</taxon>
        <taxon>Poales</taxon>
        <taxon>Poaceae</taxon>
        <taxon>PACMAD clade</taxon>
        <taxon>Panicoideae</taxon>
        <taxon>Panicodae</taxon>
        <taxon>Paniceae</taxon>
        <taxon>Dichantheliinae</taxon>
        <taxon>Dichanthelium</taxon>
    </lineage>
</organism>
<keyword evidence="7 15" id="KW-0472">Membrane</keyword>
<keyword evidence="8" id="KW-0961">Cell wall biogenesis/degradation</keyword>
<comment type="function">
    <text evidence="9">Thought to be a Golgi-localized beta-glycan synthase that polymerize the backbones of noncellulosic polysaccharides (hemicelluloses) of plant cell wall.</text>
</comment>
<dbReference type="InterPro" id="IPR046341">
    <property type="entry name" value="SET_dom_sf"/>
</dbReference>
<dbReference type="InterPro" id="IPR036464">
    <property type="entry name" value="Rubisco_LSMT_subst-bd_sf"/>
</dbReference>
<dbReference type="Proteomes" id="UP000095767">
    <property type="component" value="Unassembled WGS sequence"/>
</dbReference>
<evidence type="ECO:0000256" key="8">
    <source>
        <dbReference type="ARBA" id="ARBA00023316"/>
    </source>
</evidence>
<feature type="transmembrane region" description="Helical" evidence="15">
    <location>
        <begin position="1184"/>
        <end position="1205"/>
    </location>
</feature>
<keyword evidence="6" id="KW-0333">Golgi apparatus</keyword>
<dbReference type="Pfam" id="PF09273">
    <property type="entry name" value="Rubis-subs-bind"/>
    <property type="match status" value="1"/>
</dbReference>
<evidence type="ECO:0000256" key="2">
    <source>
        <dbReference type="ARBA" id="ARBA00022676"/>
    </source>
</evidence>
<dbReference type="GO" id="GO:0071555">
    <property type="term" value="P:cell wall organization"/>
    <property type="evidence" value="ECO:0007669"/>
    <property type="project" value="UniProtKB-KW"/>
</dbReference>